<dbReference type="Pfam" id="PF05368">
    <property type="entry name" value="NmrA"/>
    <property type="match status" value="1"/>
</dbReference>
<dbReference type="InterPro" id="IPR036291">
    <property type="entry name" value="NAD(P)-bd_dom_sf"/>
</dbReference>
<dbReference type="GO" id="GO:0016491">
    <property type="term" value="F:oxidoreductase activity"/>
    <property type="evidence" value="ECO:0007669"/>
    <property type="project" value="UniProtKB-KW"/>
</dbReference>
<evidence type="ECO:0000256" key="2">
    <source>
        <dbReference type="ARBA" id="ARBA00023002"/>
    </source>
</evidence>
<accession>A0AA39CMJ5</accession>
<evidence type="ECO:0000313" key="5">
    <source>
        <dbReference type="Proteomes" id="UP001172673"/>
    </source>
</evidence>
<dbReference type="InterPro" id="IPR008030">
    <property type="entry name" value="NmrA-like"/>
</dbReference>
<dbReference type="Gene3D" id="3.90.25.10">
    <property type="entry name" value="UDP-galactose 4-epimerase, domain 1"/>
    <property type="match status" value="1"/>
</dbReference>
<keyword evidence="2" id="KW-0560">Oxidoreductase</keyword>
<proteinExistence type="predicted"/>
<dbReference type="CDD" id="cd05259">
    <property type="entry name" value="PCBER_SDR_a"/>
    <property type="match status" value="1"/>
</dbReference>
<evidence type="ECO:0000313" key="4">
    <source>
        <dbReference type="EMBL" id="KAJ9613293.1"/>
    </source>
</evidence>
<name>A0AA39CMJ5_9EURO</name>
<protein>
    <recommendedName>
        <fullName evidence="3">NmrA-like domain-containing protein</fullName>
    </recommendedName>
</protein>
<gene>
    <name evidence="4" type="ORF">H2200_003235</name>
</gene>
<dbReference type="PANTHER" id="PTHR47706">
    <property type="entry name" value="NMRA-LIKE FAMILY PROTEIN"/>
    <property type="match status" value="1"/>
</dbReference>
<dbReference type="InterPro" id="IPR045312">
    <property type="entry name" value="PCBER-like"/>
</dbReference>
<dbReference type="EMBL" id="JAPDRK010000004">
    <property type="protein sequence ID" value="KAJ9613293.1"/>
    <property type="molecule type" value="Genomic_DNA"/>
</dbReference>
<keyword evidence="1" id="KW-0521">NADP</keyword>
<dbReference type="AlphaFoldDB" id="A0AA39CMJ5"/>
<dbReference type="Proteomes" id="UP001172673">
    <property type="component" value="Unassembled WGS sequence"/>
</dbReference>
<comment type="caution">
    <text evidence="4">The sequence shown here is derived from an EMBL/GenBank/DDBJ whole genome shotgun (WGS) entry which is preliminary data.</text>
</comment>
<feature type="domain" description="NmrA-like" evidence="3">
    <location>
        <begin position="8"/>
        <end position="229"/>
    </location>
</feature>
<evidence type="ECO:0000259" key="3">
    <source>
        <dbReference type="Pfam" id="PF05368"/>
    </source>
</evidence>
<reference evidence="4" key="1">
    <citation type="submission" date="2022-10" db="EMBL/GenBank/DDBJ databases">
        <title>Culturing micro-colonial fungi from biological soil crusts in the Mojave desert and describing Neophaeococcomyces mojavensis, and introducing the new genera and species Taxawa tesnikishii.</title>
        <authorList>
            <person name="Kurbessoian T."/>
            <person name="Stajich J.E."/>
        </authorList>
    </citation>
    <scope>NUCLEOTIDE SEQUENCE</scope>
    <source>
        <strain evidence="4">TK_41</strain>
    </source>
</reference>
<sequence>MTPQAIEKVAVVGASGPVGLAIVQALCDADFQVSVLTRSSSTSNTSFPSTVKVIPSDYTNDSLVRAFHSQHAVVSVLNAAAASLQRTIVDAAIASGVRHFLPSEYGVDTSSEAAATVLPALGSKLAVVKYLKSREDKIAWTALVTGCLFDWSFQHPPFGGWSLEGRKAIFYDGGDIPFEATTLAQVGHGVVAVFRHQELVANRYVYINSLTTTQNQVIESLEKAGSGKWAITHTRTDETFQKGMELVQKGGAGRMLGIVNIITAAFYNYGRLNFYSTNVGLWNDRLNLPQEDLDNVTAAIVEDARSSARSGRI</sequence>
<dbReference type="Gene3D" id="3.40.50.720">
    <property type="entry name" value="NAD(P)-binding Rossmann-like Domain"/>
    <property type="match status" value="1"/>
</dbReference>
<organism evidence="4 5">
    <name type="scientific">Cladophialophora chaetospira</name>
    <dbReference type="NCBI Taxonomy" id="386627"/>
    <lineage>
        <taxon>Eukaryota</taxon>
        <taxon>Fungi</taxon>
        <taxon>Dikarya</taxon>
        <taxon>Ascomycota</taxon>
        <taxon>Pezizomycotina</taxon>
        <taxon>Eurotiomycetes</taxon>
        <taxon>Chaetothyriomycetidae</taxon>
        <taxon>Chaetothyriales</taxon>
        <taxon>Herpotrichiellaceae</taxon>
        <taxon>Cladophialophora</taxon>
    </lineage>
</organism>
<keyword evidence="5" id="KW-1185">Reference proteome</keyword>
<dbReference type="SUPFAM" id="SSF51735">
    <property type="entry name" value="NAD(P)-binding Rossmann-fold domains"/>
    <property type="match status" value="1"/>
</dbReference>
<dbReference type="InterPro" id="IPR051609">
    <property type="entry name" value="NmrA/Isoflavone_reductase-like"/>
</dbReference>
<dbReference type="PANTHER" id="PTHR47706:SF9">
    <property type="entry name" value="NMRA-LIKE DOMAIN-CONTAINING PROTEIN-RELATED"/>
    <property type="match status" value="1"/>
</dbReference>
<evidence type="ECO:0000256" key="1">
    <source>
        <dbReference type="ARBA" id="ARBA00022857"/>
    </source>
</evidence>